<evidence type="ECO:0000313" key="3">
    <source>
        <dbReference type="EMBL" id="SDH44247.1"/>
    </source>
</evidence>
<dbReference type="Pfam" id="PF04851">
    <property type="entry name" value="ResIII"/>
    <property type="match status" value="1"/>
</dbReference>
<keyword evidence="3" id="KW-0347">Helicase</keyword>
<sequence>MWPDPDPNLVAHVERLYANAMNAYRANPVLVEQDSNHEENIRVGGYSERTLMELVQNAADALKGANSRGRVEIVLTDDALYCANEGREFSARGVEAVSHAFLSVKQGDEIGRFGLGFKSVLAVTDAPQVLSKSVAFEFNTERSTNEMQSIIGSQRSTPKLRTPVPIDANSVFAADPVASELATWATTIIKMPGVKIPGQLIKELREFGSEFLLFVGAVKEIRLRSTRTDEPIDVSHVSRDLGGDRIRIESPDGTGEDWYVLHKLHRPSSRAKEDVGQAVSRSEIQISVAAPVNRSQAVRGRFWSYFPLQDETTASALFNAPWSVNDDRTTLLPKEYNREILRSLADLFVDLLPRLSGDHDPALHFDYMPARGREALGFGDELLSDAIPRAAAKRPSIPTADGRLELGSAFAPLAFDALALPVDLGSIIEVRNFALGPASKDPHHTAYQTPQRRTRLQDLFIYELDEAFAMKRADRDKLLTSVPVTQFPSWLTAWASVSDHEAANALRAADEFRSKGAPSAADARVIPLADGRRATLKDSGSVHLPSGAHGVTSEFVAQDFLKHDGVLRILQSAGFRELTPAVRLEQLVANAGEDGDSWSQIWDLALDLRPGEAVHAINSAQSRVLVPTLDGGWAPAETTWDVPDLANVRPDRTLDRTRCVPQIAARLGVADRVQDEYPVASESQWDAYVSHVLQMVNLGLGPGERSVTSLEINDGFGPGPFSVLADLAPDSDASILWTRNLLAARGSETWDAEDAASNRVFEVEAPHLWAVRVWGRLDTKVGAVPVDAAVSPLLTNFDDALPVGRVDLQRSKSLGLPETLAEVDTRRWRDFLDRKMLPTVSDDNLAELTCHAVRALGPDAPRQLHARVGLAIEKVTASTIIVARDAEQTEFLRRRQKPYIAVADDDAASTLVEVAGLKPFEQSFNFSWIFEGESEAQPALDLFSGLREHMFAPSLSDVEIARADAITKRVASQGGGFEDQPLSSALQGRRLYVLSSATPLEAMAALRDEFSLPLEDSQLDGLRQAQVRQQAEMLRAEARAAGSDAERLEILFGEDDLREKLGDLWDAVVSMGGDREPSLGQLLLDAHGQRTLSEIRDLFEQEGFSDFPQRMAGNAAAVTWVESFGFSPSLAGSRPIPSAPPVVVVPGRPDLPPLHDYQQEALRGIQSVILGAGVNEPAQKAMVQLPTGAGKTRTAAESVLRMFDDGRLVGPVLWIAQTKELCEQAVQTWSEVWRWIASSEPLTIGRLWGDRTVEAPDTKLSVIVATDAKLAQAFDGDEYEWLKQATAVFVDEAHVAGASAEYRRLFSELGIDGRSFERPLLGLSATPFKGYSPTANESLAVRFGGRKIDPLGVDAHASLVHRGVLARVTHEVLGGVDIVLDNRERQRAEDLGRIDGDVLQRLGQDKQRMKILVEHVLSLDETWPILIFTPSVLSAQTTAAILKNQGVSAAALSGQTPDSERREQIERFKAGDLRVLVNCDLLTQGFDAPSIRALYVARPTLSPNRYIQMVGRGLRGPRNGGKEECLIVDLKDNFGDLNRDLAFHDFDYLWEG</sequence>
<dbReference type="GO" id="GO:0005829">
    <property type="term" value="C:cytosol"/>
    <property type="evidence" value="ECO:0007669"/>
    <property type="project" value="TreeGrafter"/>
</dbReference>
<dbReference type="PANTHER" id="PTHR47396">
    <property type="entry name" value="TYPE I RESTRICTION ENZYME ECOKI R PROTEIN"/>
    <property type="match status" value="1"/>
</dbReference>
<dbReference type="STRING" id="399736.SAMN04489720_1275"/>
<dbReference type="GO" id="GO:0016787">
    <property type="term" value="F:hydrolase activity"/>
    <property type="evidence" value="ECO:0007669"/>
    <property type="project" value="InterPro"/>
</dbReference>
<dbReference type="InterPro" id="IPR027417">
    <property type="entry name" value="P-loop_NTPase"/>
</dbReference>
<dbReference type="RefSeq" id="WP_092503457.1">
    <property type="nucleotide sequence ID" value="NZ_LT629695.1"/>
</dbReference>
<evidence type="ECO:0000259" key="1">
    <source>
        <dbReference type="PROSITE" id="PS51192"/>
    </source>
</evidence>
<dbReference type="SUPFAM" id="SSF52540">
    <property type="entry name" value="P-loop containing nucleoside triphosphate hydrolases"/>
    <property type="match status" value="1"/>
</dbReference>
<dbReference type="EMBL" id="LT629695">
    <property type="protein sequence ID" value="SDH44247.1"/>
    <property type="molecule type" value="Genomic_DNA"/>
</dbReference>
<dbReference type="SMART" id="SM00487">
    <property type="entry name" value="DEXDc"/>
    <property type="match status" value="1"/>
</dbReference>
<dbReference type="Gene3D" id="3.40.50.300">
    <property type="entry name" value="P-loop containing nucleotide triphosphate hydrolases"/>
    <property type="match status" value="2"/>
</dbReference>
<reference evidence="4" key="1">
    <citation type="submission" date="2016-10" db="EMBL/GenBank/DDBJ databases">
        <authorList>
            <person name="Varghese N."/>
            <person name="Submissions S."/>
        </authorList>
    </citation>
    <scope>NUCLEOTIDE SEQUENCE [LARGE SCALE GENOMIC DNA]</scope>
    <source>
        <strain evidence="4">DSM 22002</strain>
    </source>
</reference>
<dbReference type="GO" id="GO:0004386">
    <property type="term" value="F:helicase activity"/>
    <property type="evidence" value="ECO:0007669"/>
    <property type="project" value="UniProtKB-KW"/>
</dbReference>
<organism evidence="3 4">
    <name type="scientific">Agrococcus jejuensis</name>
    <dbReference type="NCBI Taxonomy" id="399736"/>
    <lineage>
        <taxon>Bacteria</taxon>
        <taxon>Bacillati</taxon>
        <taxon>Actinomycetota</taxon>
        <taxon>Actinomycetes</taxon>
        <taxon>Micrococcales</taxon>
        <taxon>Microbacteriaceae</taxon>
        <taxon>Agrococcus</taxon>
    </lineage>
</organism>
<dbReference type="SUPFAM" id="SSF55874">
    <property type="entry name" value="ATPase domain of HSP90 chaperone/DNA topoisomerase II/histidine kinase"/>
    <property type="match status" value="1"/>
</dbReference>
<dbReference type="OrthoDB" id="9776021at2"/>
<dbReference type="PROSITE" id="PS51194">
    <property type="entry name" value="HELICASE_CTER"/>
    <property type="match status" value="1"/>
</dbReference>
<dbReference type="GO" id="GO:0003677">
    <property type="term" value="F:DNA binding"/>
    <property type="evidence" value="ECO:0007669"/>
    <property type="project" value="InterPro"/>
</dbReference>
<dbReference type="GO" id="GO:0005524">
    <property type="term" value="F:ATP binding"/>
    <property type="evidence" value="ECO:0007669"/>
    <property type="project" value="InterPro"/>
</dbReference>
<dbReference type="SMART" id="SM00490">
    <property type="entry name" value="HELICc"/>
    <property type="match status" value="1"/>
</dbReference>
<dbReference type="Proteomes" id="UP000198822">
    <property type="component" value="Chromosome I"/>
</dbReference>
<dbReference type="InterPro" id="IPR014001">
    <property type="entry name" value="Helicase_ATP-bd"/>
</dbReference>
<dbReference type="Pfam" id="PF00271">
    <property type="entry name" value="Helicase_C"/>
    <property type="match status" value="1"/>
</dbReference>
<name>A0A1G8CFL2_9MICO</name>
<dbReference type="PROSITE" id="PS51192">
    <property type="entry name" value="HELICASE_ATP_BIND_1"/>
    <property type="match status" value="1"/>
</dbReference>
<protein>
    <submittedName>
        <fullName evidence="3">Superfamily II DNA or RNA helicase</fullName>
    </submittedName>
</protein>
<gene>
    <name evidence="3" type="ORF">SAMN04489720_1275</name>
</gene>
<dbReference type="InterPro" id="IPR036890">
    <property type="entry name" value="HATPase_C_sf"/>
</dbReference>
<feature type="domain" description="Helicase ATP-binding" evidence="1">
    <location>
        <begin position="1172"/>
        <end position="1345"/>
    </location>
</feature>
<proteinExistence type="predicted"/>
<dbReference type="Gene3D" id="3.30.565.10">
    <property type="entry name" value="Histidine kinase-like ATPase, C-terminal domain"/>
    <property type="match status" value="1"/>
</dbReference>
<keyword evidence="3" id="KW-0547">Nucleotide-binding</keyword>
<dbReference type="PANTHER" id="PTHR47396:SF1">
    <property type="entry name" value="ATP-DEPENDENT HELICASE IRC3-RELATED"/>
    <property type="match status" value="1"/>
</dbReference>
<keyword evidence="4" id="KW-1185">Reference proteome</keyword>
<dbReference type="InterPro" id="IPR050742">
    <property type="entry name" value="Helicase_Restrict-Modif_Enz"/>
</dbReference>
<keyword evidence="3" id="KW-0067">ATP-binding</keyword>
<keyword evidence="3" id="KW-0378">Hydrolase</keyword>
<evidence type="ECO:0000259" key="2">
    <source>
        <dbReference type="PROSITE" id="PS51194"/>
    </source>
</evidence>
<dbReference type="NCBIfam" id="NF047352">
    <property type="entry name" value="P_loop_sacsin"/>
    <property type="match status" value="1"/>
</dbReference>
<dbReference type="InterPro" id="IPR006935">
    <property type="entry name" value="Helicase/UvrB_N"/>
</dbReference>
<feature type="domain" description="Helicase C-terminal" evidence="2">
    <location>
        <begin position="1411"/>
        <end position="1552"/>
    </location>
</feature>
<dbReference type="InterPro" id="IPR001650">
    <property type="entry name" value="Helicase_C-like"/>
</dbReference>
<accession>A0A1G8CFL2</accession>
<evidence type="ECO:0000313" key="4">
    <source>
        <dbReference type="Proteomes" id="UP000198822"/>
    </source>
</evidence>